<dbReference type="SUPFAM" id="SSF47391">
    <property type="entry name" value="Dimerization-anchoring domain of cAMP-dependent PK regulatory subunit"/>
    <property type="match status" value="1"/>
</dbReference>
<organism evidence="1 2">
    <name type="scientific">Coregonus suidteri</name>
    <dbReference type="NCBI Taxonomy" id="861788"/>
    <lineage>
        <taxon>Eukaryota</taxon>
        <taxon>Metazoa</taxon>
        <taxon>Chordata</taxon>
        <taxon>Craniata</taxon>
        <taxon>Vertebrata</taxon>
        <taxon>Euteleostomi</taxon>
        <taxon>Actinopterygii</taxon>
        <taxon>Neopterygii</taxon>
        <taxon>Teleostei</taxon>
        <taxon>Protacanthopterygii</taxon>
        <taxon>Salmoniformes</taxon>
        <taxon>Salmonidae</taxon>
        <taxon>Coregoninae</taxon>
        <taxon>Coregonus</taxon>
    </lineage>
</organism>
<name>A0AAN8L2W2_9TELE</name>
<dbReference type="InterPro" id="IPR048377">
    <property type="entry name" value="TEX55_DD"/>
</dbReference>
<protein>
    <submittedName>
        <fullName evidence="1">Uncharacterized protein</fullName>
    </submittedName>
</protein>
<dbReference type="CDD" id="cd22975">
    <property type="entry name" value="DD_TEX55"/>
    <property type="match status" value="1"/>
</dbReference>
<evidence type="ECO:0000313" key="1">
    <source>
        <dbReference type="EMBL" id="KAK6305604.1"/>
    </source>
</evidence>
<gene>
    <name evidence="1" type="ORF">J4Q44_G00243840</name>
</gene>
<sequence>MADPATTDKVLLTETSELSSCSVPSYLDPYERSVKYMESHQILQIFQEITENLVFDRPDDPLQFMLEQVQLMIRNREESNGKPEKRE</sequence>
<dbReference type="PANTHER" id="PTHR47110">
    <property type="entry name" value="TESTIS-SPECIFIC EXPRESSED PROTEIN 55"/>
    <property type="match status" value="1"/>
</dbReference>
<reference evidence="1 2" key="1">
    <citation type="submission" date="2021-04" db="EMBL/GenBank/DDBJ databases">
        <authorList>
            <person name="De Guttry C."/>
            <person name="Zahm M."/>
            <person name="Klopp C."/>
            <person name="Cabau C."/>
            <person name="Louis A."/>
            <person name="Berthelot C."/>
            <person name="Parey E."/>
            <person name="Roest Crollius H."/>
            <person name="Montfort J."/>
            <person name="Robinson-Rechavi M."/>
            <person name="Bucao C."/>
            <person name="Bouchez O."/>
            <person name="Gislard M."/>
            <person name="Lluch J."/>
            <person name="Milhes M."/>
            <person name="Lampietro C."/>
            <person name="Lopez Roques C."/>
            <person name="Donnadieu C."/>
            <person name="Braasch I."/>
            <person name="Desvignes T."/>
            <person name="Postlethwait J."/>
            <person name="Bobe J."/>
            <person name="Wedekind C."/>
            <person name="Guiguen Y."/>
        </authorList>
    </citation>
    <scope>NUCLEOTIDE SEQUENCE [LARGE SCALE GENOMIC DNA]</scope>
    <source>
        <strain evidence="1">Cs_M1</strain>
        <tissue evidence="1">Blood</tissue>
    </source>
</reference>
<comment type="caution">
    <text evidence="1">The sequence shown here is derived from an EMBL/GenBank/DDBJ whole genome shotgun (WGS) entry which is preliminary data.</text>
</comment>
<keyword evidence="2" id="KW-1185">Reference proteome</keyword>
<evidence type="ECO:0000313" key="2">
    <source>
        <dbReference type="Proteomes" id="UP001356427"/>
    </source>
</evidence>
<dbReference type="Proteomes" id="UP001356427">
    <property type="component" value="Unassembled WGS sequence"/>
</dbReference>
<accession>A0AAN8L2W2</accession>
<dbReference type="InterPro" id="IPR040760">
    <property type="entry name" value="Tex55"/>
</dbReference>
<dbReference type="Pfam" id="PF17819">
    <property type="entry name" value="Tex55"/>
    <property type="match status" value="1"/>
</dbReference>
<dbReference type="Gene3D" id="1.20.890.10">
    <property type="entry name" value="cAMP-dependent protein kinase regulatory subunit, dimerization-anchoring domain"/>
    <property type="match status" value="1"/>
</dbReference>
<dbReference type="PANTHER" id="PTHR47110:SF3">
    <property type="entry name" value="TESTIS-SPECIFIC EXPRESSED PROTEIN 55-LIKE"/>
    <property type="match status" value="1"/>
</dbReference>
<dbReference type="EMBL" id="JAGTTL010000022">
    <property type="protein sequence ID" value="KAK6305604.1"/>
    <property type="molecule type" value="Genomic_DNA"/>
</dbReference>
<dbReference type="AlphaFoldDB" id="A0AAN8L2W2"/>
<proteinExistence type="predicted"/>